<evidence type="ECO:0000313" key="3">
    <source>
        <dbReference type="EMBL" id="GHP10498.1"/>
    </source>
</evidence>
<evidence type="ECO:0000313" key="4">
    <source>
        <dbReference type="Proteomes" id="UP000660262"/>
    </source>
</evidence>
<feature type="domain" description="PTM/DIR17-like Tudor" evidence="2">
    <location>
        <begin position="272"/>
        <end position="318"/>
    </location>
</feature>
<feature type="region of interest" description="Disordered" evidence="1">
    <location>
        <begin position="1"/>
        <end position="20"/>
    </location>
</feature>
<feature type="compositionally biased region" description="Acidic residues" evidence="1">
    <location>
        <begin position="117"/>
        <end position="138"/>
    </location>
</feature>
<evidence type="ECO:0000259" key="2">
    <source>
        <dbReference type="Pfam" id="PF21743"/>
    </source>
</evidence>
<dbReference type="Pfam" id="PF21743">
    <property type="entry name" value="PTM_DIR17_Tudor"/>
    <property type="match status" value="1"/>
</dbReference>
<evidence type="ECO:0000256" key="1">
    <source>
        <dbReference type="SAM" id="MobiDB-lite"/>
    </source>
</evidence>
<feature type="compositionally biased region" description="Polar residues" evidence="1">
    <location>
        <begin position="181"/>
        <end position="190"/>
    </location>
</feature>
<gene>
    <name evidence="3" type="ORF">PPROV_000922900</name>
</gene>
<dbReference type="Proteomes" id="UP000660262">
    <property type="component" value="Unassembled WGS sequence"/>
</dbReference>
<feature type="compositionally biased region" description="Basic and acidic residues" evidence="1">
    <location>
        <begin position="192"/>
        <end position="213"/>
    </location>
</feature>
<dbReference type="InterPro" id="IPR047365">
    <property type="entry name" value="Tudor_AtPTM-like"/>
</dbReference>
<feature type="region of interest" description="Disordered" evidence="1">
    <location>
        <begin position="88"/>
        <end position="247"/>
    </location>
</feature>
<feature type="region of interest" description="Disordered" evidence="1">
    <location>
        <begin position="371"/>
        <end position="394"/>
    </location>
</feature>
<feature type="compositionally biased region" description="Basic residues" evidence="1">
    <location>
        <begin position="96"/>
        <end position="111"/>
    </location>
</feature>
<dbReference type="AlphaFoldDB" id="A0A830HU48"/>
<dbReference type="CDD" id="cd20401">
    <property type="entry name" value="Tudor_AtPTM-like"/>
    <property type="match status" value="1"/>
</dbReference>
<accession>A0A830HU48</accession>
<sequence>MGGKTGQGGADDVPAAAPLKDGKALKPAPAGISTATSSALAIGIGICVVGSVFKMGGGELFEGITQSLVSIGNAAKKMKGPVDELAENMRSLSQRKERRKKTKKRKARNLLKKSAAESEDDSESDDDEEDGDGEDDEVEVVRKPLTPEKVNEDRQKTKAHNNGGEDDKDDPPWIPPPTESAPPSKSTTAFTGDKDKEHDDTLTDTPRACEAKRMTRAAAATKTPQLQADRPPPAAAQVDNDNDKTVSEDVPSYGLRHNHHRHMHSNAQVYVGRRYARIFVEDGKPYGGTITKYLDEKKWWCVRYDDGDEEDRNADELELGMAFAEEHGFASAPPPSTPRRRVVKPNAAAGAVSTPPPVDEFMDFLTTLTPPQAEAHPKGRATQESDAMAEDDMPGEKRFAPLDAVCAFAPSGTQTIEAGNDVVAELRRKRLRYYNVSSA</sequence>
<comment type="caution">
    <text evidence="3">The sequence shown here is derived from an EMBL/GenBank/DDBJ whole genome shotgun (WGS) entry which is preliminary data.</text>
</comment>
<feature type="compositionally biased region" description="Basic and acidic residues" evidence="1">
    <location>
        <begin position="139"/>
        <end position="156"/>
    </location>
</feature>
<reference evidence="3" key="1">
    <citation type="submission" date="2020-10" db="EMBL/GenBank/DDBJ databases">
        <title>Unveiling of a novel bifunctional photoreceptor, Dualchrome1, isolated from a cosmopolitan green alga.</title>
        <authorList>
            <person name="Suzuki S."/>
            <person name="Kawachi M."/>
        </authorList>
    </citation>
    <scope>NUCLEOTIDE SEQUENCE</scope>
    <source>
        <strain evidence="3">NIES 2893</strain>
    </source>
</reference>
<dbReference type="EMBL" id="BNJQ01000029">
    <property type="protein sequence ID" value="GHP10498.1"/>
    <property type="molecule type" value="Genomic_DNA"/>
</dbReference>
<protein>
    <recommendedName>
        <fullName evidence="2">PTM/DIR17-like Tudor domain-containing protein</fullName>
    </recommendedName>
</protein>
<proteinExistence type="predicted"/>
<name>A0A830HU48_9CHLO</name>
<keyword evidence="4" id="KW-1185">Reference proteome</keyword>
<organism evidence="3 4">
    <name type="scientific">Pycnococcus provasolii</name>
    <dbReference type="NCBI Taxonomy" id="41880"/>
    <lineage>
        <taxon>Eukaryota</taxon>
        <taxon>Viridiplantae</taxon>
        <taxon>Chlorophyta</taxon>
        <taxon>Pseudoscourfieldiophyceae</taxon>
        <taxon>Pseudoscourfieldiales</taxon>
        <taxon>Pycnococcaceae</taxon>
        <taxon>Pycnococcus</taxon>
    </lineage>
</organism>